<comment type="similarity">
    <text evidence="2">Belongs to the hook family.</text>
</comment>
<dbReference type="SUPFAM" id="SSF116907">
    <property type="entry name" value="Hook domain"/>
    <property type="match status" value="1"/>
</dbReference>
<feature type="coiled-coil region" evidence="7">
    <location>
        <begin position="150"/>
        <end position="184"/>
    </location>
</feature>
<evidence type="ECO:0000313" key="10">
    <source>
        <dbReference type="EMBL" id="KAK2189347.1"/>
    </source>
</evidence>
<keyword evidence="6" id="KW-0206">Cytoskeleton</keyword>
<dbReference type="GO" id="GO:0005874">
    <property type="term" value="C:microtubule"/>
    <property type="evidence" value="ECO:0007669"/>
    <property type="project" value="UniProtKB-KW"/>
</dbReference>
<keyword evidence="5 7" id="KW-0175">Coiled coil</keyword>
<evidence type="ECO:0000259" key="9">
    <source>
        <dbReference type="PROSITE" id="PS50021"/>
    </source>
</evidence>
<dbReference type="GO" id="GO:0030705">
    <property type="term" value="P:cytoskeleton-dependent intracellular transport"/>
    <property type="evidence" value="ECO:0007669"/>
    <property type="project" value="InterPro"/>
</dbReference>
<dbReference type="GO" id="GO:0005813">
    <property type="term" value="C:centrosome"/>
    <property type="evidence" value="ECO:0007669"/>
    <property type="project" value="TreeGrafter"/>
</dbReference>
<dbReference type="PANTHER" id="PTHR18947">
    <property type="entry name" value="HOOK PROTEINS"/>
    <property type="match status" value="1"/>
</dbReference>
<evidence type="ECO:0000256" key="1">
    <source>
        <dbReference type="ARBA" id="ARBA00004245"/>
    </source>
</evidence>
<dbReference type="InterPro" id="IPR001715">
    <property type="entry name" value="CH_dom"/>
</dbReference>
<dbReference type="CDD" id="cd22222">
    <property type="entry name" value="HkD_Hook"/>
    <property type="match status" value="1"/>
</dbReference>
<sequence length="717" mass="81809">MAQVLHQIAPNFFSDSWMSRIKTDVGNNWRLKVINLKKVLKGILDYYSEVLGQQIHDFHMPDVSAIGERDDPNELGRLLQLILGCAVNCDSKQEYIERIMAMEESVQHGVMKAIQELMTKEAPASVDGYSELGDQLKKTVGELNTAIEQKDEIAQRCHELDLQVASLQEERANLLAENEKLNDRLNQSDFLDDSSTWINLPEYITSPAGRKHQQLQHQIEQLQEELDRSDAGKEDLRIKVELQEKEISELQQKNEEMSGLAEEAMALKDEIDILRHSADKVTKYEATIESYKKKIQELSDFKGRIKMLEEKNTAFVQKNMELEEENRKLHLLKSQLDMYKRQVQEGQMKMADETKRGDKAEFELKRQQEKMVGLQKEKERLMVERDSLKETNEELRCMQGTQDSLDGEVTMALSGSPGGLDMMAPPQKKEKIIRLQHENKMLKVQQTDRESEQGQLLQNQLDDANTRKNELESEVRIANQRVLELEARIEDMHDGQQEAITTAVATATAAAVAAAPPTDAETSKAIDLEKQLAELQTETSRVQTELDMKMSQLEEKTSQGADLSNKVTVLKKSVKELKDSLERKDDEMRAMEERYRRYLEKAKNVIKNLDPAKLNASASPDVFALRNQLQEKTQLIGSLEKDRETLKRIREQEEKLVVTAWYNLGTQLNRAAMEERLSNSSGGGSGKSFLARQRQVHTRRTPGGVMSPHMTGSMGTR</sequence>
<gene>
    <name evidence="10" type="ORF">NP493_109g07060</name>
</gene>
<dbReference type="InterPro" id="IPR008636">
    <property type="entry name" value="Hook_C"/>
</dbReference>
<dbReference type="InterPro" id="IPR043936">
    <property type="entry name" value="HOOK_N"/>
</dbReference>
<evidence type="ECO:0000313" key="11">
    <source>
        <dbReference type="Proteomes" id="UP001209878"/>
    </source>
</evidence>
<dbReference type="GO" id="GO:0005737">
    <property type="term" value="C:cytoplasm"/>
    <property type="evidence" value="ECO:0007669"/>
    <property type="project" value="TreeGrafter"/>
</dbReference>
<feature type="coiled-coil region" evidence="7">
    <location>
        <begin position="212"/>
        <end position="398"/>
    </location>
</feature>
<evidence type="ECO:0000256" key="8">
    <source>
        <dbReference type="SAM" id="MobiDB-lite"/>
    </source>
</evidence>
<keyword evidence="11" id="KW-1185">Reference proteome</keyword>
<evidence type="ECO:0000256" key="7">
    <source>
        <dbReference type="SAM" id="Coils"/>
    </source>
</evidence>
<evidence type="ECO:0000256" key="4">
    <source>
        <dbReference type="ARBA" id="ARBA00022701"/>
    </source>
</evidence>
<evidence type="ECO:0000256" key="2">
    <source>
        <dbReference type="ARBA" id="ARBA00006946"/>
    </source>
</evidence>
<dbReference type="FunFam" id="1.10.418.10:FF:000024">
    <property type="entry name" value="Hook homolog 3 (Drosophila)"/>
    <property type="match status" value="1"/>
</dbReference>
<feature type="coiled-coil region" evidence="7">
    <location>
        <begin position="518"/>
        <end position="656"/>
    </location>
</feature>
<evidence type="ECO:0000256" key="3">
    <source>
        <dbReference type="ARBA" id="ARBA00022490"/>
    </source>
</evidence>
<dbReference type="GO" id="GO:0008017">
    <property type="term" value="F:microtubule binding"/>
    <property type="evidence" value="ECO:0007669"/>
    <property type="project" value="InterPro"/>
</dbReference>
<comment type="subcellular location">
    <subcellularLocation>
        <location evidence="1">Cytoplasm</location>
        <location evidence="1">Cytoskeleton</location>
    </subcellularLocation>
</comment>
<dbReference type="Proteomes" id="UP001209878">
    <property type="component" value="Unassembled WGS sequence"/>
</dbReference>
<accession>A0AAD9P799</accession>
<keyword evidence="4" id="KW-0493">Microtubule</keyword>
<keyword evidence="3" id="KW-0963">Cytoplasm</keyword>
<evidence type="ECO:0000256" key="6">
    <source>
        <dbReference type="ARBA" id="ARBA00023212"/>
    </source>
</evidence>
<dbReference type="EMBL" id="JAODUO010000109">
    <property type="protein sequence ID" value="KAK2189347.1"/>
    <property type="molecule type" value="Genomic_DNA"/>
</dbReference>
<dbReference type="PROSITE" id="PS50021">
    <property type="entry name" value="CH"/>
    <property type="match status" value="1"/>
</dbReference>
<feature type="domain" description="Calponin-homology (CH)" evidence="9">
    <location>
        <begin position="1"/>
        <end position="86"/>
    </location>
</feature>
<reference evidence="10" key="1">
    <citation type="journal article" date="2023" name="Mol. Biol. Evol.">
        <title>Third-Generation Sequencing Reveals the Adaptive Role of the Epigenome in Three Deep-Sea Polychaetes.</title>
        <authorList>
            <person name="Perez M."/>
            <person name="Aroh O."/>
            <person name="Sun Y."/>
            <person name="Lan Y."/>
            <person name="Juniper S.K."/>
            <person name="Young C.R."/>
            <person name="Angers B."/>
            <person name="Qian P.Y."/>
        </authorList>
    </citation>
    <scope>NUCLEOTIDE SEQUENCE</scope>
    <source>
        <strain evidence="10">R07B-5</strain>
    </source>
</reference>
<dbReference type="Pfam" id="PF05622">
    <property type="entry name" value="HOOK"/>
    <property type="match status" value="1"/>
</dbReference>
<organism evidence="10 11">
    <name type="scientific">Ridgeia piscesae</name>
    <name type="common">Tubeworm</name>
    <dbReference type="NCBI Taxonomy" id="27915"/>
    <lineage>
        <taxon>Eukaryota</taxon>
        <taxon>Metazoa</taxon>
        <taxon>Spiralia</taxon>
        <taxon>Lophotrochozoa</taxon>
        <taxon>Annelida</taxon>
        <taxon>Polychaeta</taxon>
        <taxon>Sedentaria</taxon>
        <taxon>Canalipalpata</taxon>
        <taxon>Sabellida</taxon>
        <taxon>Siboglinidae</taxon>
        <taxon>Ridgeia</taxon>
    </lineage>
</organism>
<feature type="region of interest" description="Disordered" evidence="8">
    <location>
        <begin position="675"/>
        <end position="717"/>
    </location>
</feature>
<dbReference type="Pfam" id="PF19047">
    <property type="entry name" value="HOOK_N"/>
    <property type="match status" value="1"/>
</dbReference>
<dbReference type="InterPro" id="IPR036872">
    <property type="entry name" value="CH_dom_sf"/>
</dbReference>
<dbReference type="Gene3D" id="1.10.418.10">
    <property type="entry name" value="Calponin-like domain"/>
    <property type="match status" value="1"/>
</dbReference>
<dbReference type="AlphaFoldDB" id="A0AAD9P799"/>
<feature type="coiled-coil region" evidence="7">
    <location>
        <begin position="454"/>
        <end position="488"/>
    </location>
</feature>
<proteinExistence type="inferred from homology"/>
<protein>
    <recommendedName>
        <fullName evidence="9">Calponin-homology (CH) domain-containing protein</fullName>
    </recommendedName>
</protein>
<dbReference type="GO" id="GO:0051959">
    <property type="term" value="F:dynein light intermediate chain binding"/>
    <property type="evidence" value="ECO:0007669"/>
    <property type="project" value="TreeGrafter"/>
</dbReference>
<comment type="caution">
    <text evidence="10">The sequence shown here is derived from an EMBL/GenBank/DDBJ whole genome shotgun (WGS) entry which is preliminary data.</text>
</comment>
<dbReference type="GO" id="GO:0031122">
    <property type="term" value="P:cytoplasmic microtubule organization"/>
    <property type="evidence" value="ECO:0007669"/>
    <property type="project" value="InterPro"/>
</dbReference>
<evidence type="ECO:0000256" key="5">
    <source>
        <dbReference type="ARBA" id="ARBA00023054"/>
    </source>
</evidence>
<name>A0AAD9P799_RIDPI</name>
<dbReference type="PANTHER" id="PTHR18947:SF39">
    <property type="entry name" value="PROTEIN HOOK"/>
    <property type="match status" value="1"/>
</dbReference>